<evidence type="ECO:0000313" key="4">
    <source>
        <dbReference type="EMBL" id="GLW74702.1"/>
    </source>
</evidence>
<evidence type="ECO:0000259" key="3">
    <source>
        <dbReference type="Pfam" id="PF13649"/>
    </source>
</evidence>
<feature type="region of interest" description="Disordered" evidence="2">
    <location>
        <begin position="1"/>
        <end position="36"/>
    </location>
</feature>
<evidence type="ECO:0000256" key="1">
    <source>
        <dbReference type="ARBA" id="ARBA00022679"/>
    </source>
</evidence>
<comment type="caution">
    <text evidence="4">The sequence shown here is derived from an EMBL/GenBank/DDBJ whole genome shotgun (WGS) entry which is preliminary data.</text>
</comment>
<dbReference type="Gene3D" id="3.40.50.150">
    <property type="entry name" value="Vaccinia Virus protein VP39"/>
    <property type="match status" value="1"/>
</dbReference>
<dbReference type="CDD" id="cd02440">
    <property type="entry name" value="AdoMet_MTases"/>
    <property type="match status" value="1"/>
</dbReference>
<dbReference type="EMBL" id="BSSA01000038">
    <property type="protein sequence ID" value="GLW74702.1"/>
    <property type="molecule type" value="Genomic_DNA"/>
</dbReference>
<dbReference type="InterPro" id="IPR029063">
    <property type="entry name" value="SAM-dependent_MTases_sf"/>
</dbReference>
<accession>A0A9W6V6Y1</accession>
<dbReference type="Pfam" id="PF13649">
    <property type="entry name" value="Methyltransf_25"/>
    <property type="match status" value="1"/>
</dbReference>
<name>A0A9W6V6Y1_9ACTN</name>
<organism evidence="4 5">
    <name type="scientific">Kitasatospora phosalacinea</name>
    <dbReference type="NCBI Taxonomy" id="2065"/>
    <lineage>
        <taxon>Bacteria</taxon>
        <taxon>Bacillati</taxon>
        <taxon>Actinomycetota</taxon>
        <taxon>Actinomycetes</taxon>
        <taxon>Kitasatosporales</taxon>
        <taxon>Streptomycetaceae</taxon>
        <taxon>Kitasatospora</taxon>
    </lineage>
</organism>
<evidence type="ECO:0000313" key="5">
    <source>
        <dbReference type="Proteomes" id="UP001165041"/>
    </source>
</evidence>
<proteinExistence type="predicted"/>
<feature type="domain" description="Methyltransferase" evidence="3">
    <location>
        <begin position="67"/>
        <end position="159"/>
    </location>
</feature>
<dbReference type="PANTHER" id="PTHR43861">
    <property type="entry name" value="TRANS-ACONITATE 2-METHYLTRANSFERASE-RELATED"/>
    <property type="match status" value="1"/>
</dbReference>
<dbReference type="Proteomes" id="UP001165041">
    <property type="component" value="Unassembled WGS sequence"/>
</dbReference>
<gene>
    <name evidence="4" type="ORF">Kpho02_69990</name>
</gene>
<sequence length="210" mass="22427">MTRIASGPAAATAPGRTDNEGNSMEDLSDPSPWDAGYRDGARYRTVTDEEVDLLAQHLGRPIAGLTVLDVCCGTGELAAALGERGATVTGVDFAQTAITAARERCAHLPDAAFRELDANRALDELPAHGFDVVAFRLALAFLDQQEALAAARRRLAPHGVIAVTTPLAERQTDGRHHIGLDHAALQQLRTGWSEVTEYPLGSLQCLLLRP</sequence>
<protein>
    <recommendedName>
        <fullName evidence="3">Methyltransferase domain-containing protein</fullName>
    </recommendedName>
</protein>
<keyword evidence="1" id="KW-0808">Transferase</keyword>
<dbReference type="GO" id="GO:0008168">
    <property type="term" value="F:methyltransferase activity"/>
    <property type="evidence" value="ECO:0007669"/>
    <property type="project" value="UniProtKB-ARBA"/>
</dbReference>
<dbReference type="AlphaFoldDB" id="A0A9W6V6Y1"/>
<dbReference type="SUPFAM" id="SSF53335">
    <property type="entry name" value="S-adenosyl-L-methionine-dependent methyltransferases"/>
    <property type="match status" value="1"/>
</dbReference>
<dbReference type="RefSeq" id="WP_285740268.1">
    <property type="nucleotide sequence ID" value="NZ_BSSA01000038.1"/>
</dbReference>
<dbReference type="GO" id="GO:0017000">
    <property type="term" value="P:antibiotic biosynthetic process"/>
    <property type="evidence" value="ECO:0007669"/>
    <property type="project" value="UniProtKB-ARBA"/>
</dbReference>
<evidence type="ECO:0000256" key="2">
    <source>
        <dbReference type="SAM" id="MobiDB-lite"/>
    </source>
</evidence>
<dbReference type="InterPro" id="IPR041698">
    <property type="entry name" value="Methyltransf_25"/>
</dbReference>
<reference evidence="4" key="1">
    <citation type="submission" date="2023-02" db="EMBL/GenBank/DDBJ databases">
        <title>Kitasatospora phosalacinea NBRC 14627.</title>
        <authorList>
            <person name="Ichikawa N."/>
            <person name="Sato H."/>
            <person name="Tonouchi N."/>
        </authorList>
    </citation>
    <scope>NUCLEOTIDE SEQUENCE</scope>
    <source>
        <strain evidence="4">NBRC 14627</strain>
    </source>
</reference>